<dbReference type="PROSITE" id="PS51819">
    <property type="entry name" value="VOC"/>
    <property type="match status" value="1"/>
</dbReference>
<dbReference type="AlphaFoldDB" id="A0A1B2E7A4"/>
<dbReference type="KEGG" id="pib:BBD41_26105"/>
<sequence length="570" mass="64091">MITHFAGLKLKTVSLQGVKQFYHDLLHFPVAREEENEIEFQPTPDVTLTFEEASEPVTPVHIAFEVAFSQFELIVQKLGEQVPLLKWPDGKIVEYIDSGANVYFRDGDGNLLEFIAHPYVKEGVLAPNGTYGFLYLREVGLPVEDPIAARLWMKQTLGLTLAKESDQFAFVIGGTAHAVVVSTMRKWIPIAMYALAPSLEITYGVTDESFLDRVRSSLDRRLIISDTEEGLLFRMYGYSIRLKVTSFPDDIAVRLNLPHAAVGEEVNSVIGDEYLEEGLTALSRGGEVGWFEGHVGGAYLAAYYMQKEHDLPLEVLQGLAANCRHLRSRHEDWFEPYPLEPAQPELMDRLIEGLLPNLTNLSTSGHGVTLGVLALKALRDRPDLLTPSIVRGVLKLMQDAAGEHKLARYYGINDYTQLDRSENSLLEVPPYRDASDLAVRALSELELVLPDQHVEGKFYFFAGELEHGITHAHALIELERLGYAELAKLGQGNHRLQMKLNRLRPEALSNQGVNIAEDASITEARYWNRQYEDPHAIKVPYAALSLLQYVPQERRAEMERGVCKLLSLMK</sequence>
<proteinExistence type="predicted"/>
<evidence type="ECO:0000259" key="1">
    <source>
        <dbReference type="PROSITE" id="PS51819"/>
    </source>
</evidence>
<organism evidence="2">
    <name type="scientific">Paenibacillus ihbetae</name>
    <dbReference type="NCBI Taxonomy" id="1870820"/>
    <lineage>
        <taxon>Bacteria</taxon>
        <taxon>Bacillati</taxon>
        <taxon>Bacillota</taxon>
        <taxon>Bacilli</taxon>
        <taxon>Bacillales</taxon>
        <taxon>Paenibacillaceae</taxon>
        <taxon>Paenibacillus</taxon>
    </lineage>
</organism>
<dbReference type="RefSeq" id="WP_099479553.1">
    <property type="nucleotide sequence ID" value="NZ_CP016809.1"/>
</dbReference>
<dbReference type="Gene3D" id="3.10.180.10">
    <property type="entry name" value="2,3-Dihydroxybiphenyl 1,2-Dioxygenase, domain 1"/>
    <property type="match status" value="1"/>
</dbReference>
<evidence type="ECO:0000313" key="2">
    <source>
        <dbReference type="EMBL" id="ANY75772.1"/>
    </source>
</evidence>
<dbReference type="SUPFAM" id="SSF54593">
    <property type="entry name" value="Glyoxalase/Bleomycin resistance protein/Dihydroxybiphenyl dioxygenase"/>
    <property type="match status" value="1"/>
</dbReference>
<dbReference type="EMBL" id="CP016809">
    <property type="protein sequence ID" value="ANY75772.1"/>
    <property type="molecule type" value="Genomic_DNA"/>
</dbReference>
<reference evidence="2" key="1">
    <citation type="submission" date="2016-08" db="EMBL/GenBank/DDBJ databases">
        <title>Complete Genome Seqeunce of Paenibacillus sp. nov. IHBB 9852 from high altitute lake of Indian trans-Himalayas.</title>
        <authorList>
            <person name="Kiran S."/>
            <person name="Swarnkar M.K."/>
            <person name="Rana A."/>
            <person name="Tewari R."/>
            <person name="Gulati A."/>
        </authorList>
    </citation>
    <scope>NUCLEOTIDE SEQUENCE [LARGE SCALE GENOMIC DNA]</scope>
    <source>
        <strain evidence="2">IHBB 9852</strain>
    </source>
</reference>
<dbReference type="InterPro" id="IPR037523">
    <property type="entry name" value="VOC_core"/>
</dbReference>
<gene>
    <name evidence="2" type="ORF">BBD41_26105</name>
</gene>
<protein>
    <recommendedName>
        <fullName evidence="1">VOC domain-containing protein</fullName>
    </recommendedName>
</protein>
<name>A0A1B2E7A4_9BACL</name>
<feature type="domain" description="VOC" evidence="1">
    <location>
        <begin position="1"/>
        <end position="117"/>
    </location>
</feature>
<dbReference type="GeneID" id="48311778"/>
<dbReference type="InterPro" id="IPR029068">
    <property type="entry name" value="Glyas_Bleomycin-R_OHBP_Dase"/>
</dbReference>
<accession>A0A1B2E7A4</accession>